<organism evidence="1">
    <name type="scientific">Candidatus Kentrum sp. LFY</name>
    <dbReference type="NCBI Taxonomy" id="2126342"/>
    <lineage>
        <taxon>Bacteria</taxon>
        <taxon>Pseudomonadati</taxon>
        <taxon>Pseudomonadota</taxon>
        <taxon>Gammaproteobacteria</taxon>
        <taxon>Candidatus Kentrum</taxon>
    </lineage>
</organism>
<dbReference type="Pfam" id="PF14103">
    <property type="entry name" value="DUF4276"/>
    <property type="match status" value="1"/>
</dbReference>
<dbReference type="AlphaFoldDB" id="A0A450W7B9"/>
<protein>
    <recommendedName>
        <fullName evidence="2">DUF4276 family protein</fullName>
    </recommendedName>
</protein>
<evidence type="ECO:0000313" key="1">
    <source>
        <dbReference type="EMBL" id="VFK12937.1"/>
    </source>
</evidence>
<reference evidence="1" key="1">
    <citation type="submission" date="2019-02" db="EMBL/GenBank/DDBJ databases">
        <authorList>
            <person name="Gruber-Vodicka R. H."/>
            <person name="Seah K. B. B."/>
        </authorList>
    </citation>
    <scope>NUCLEOTIDE SEQUENCE</scope>
    <source>
        <strain evidence="1">BECK_BY7</strain>
    </source>
</reference>
<dbReference type="EMBL" id="CAADFN010000002">
    <property type="protein sequence ID" value="VFK12937.1"/>
    <property type="molecule type" value="Genomic_DNA"/>
</dbReference>
<gene>
    <name evidence="1" type="ORF">BECKLFY1418C_GA0070996_10026</name>
</gene>
<name>A0A450W7B9_9GAMM</name>
<proteinExistence type="predicted"/>
<sequence>MIVFLVEEESMCVALRELLPKIFPDWKEKEDWRCIPHEGKADLENSVPRKLRGWRTPGDRFVILRDQDESDCLDVKRHLVNLCKEADRPDILIRIPCRELEAWFLGDLPAIARAYDAPSIIRKGGKKRFRDTDAVSRPSDVLYEWTGVRKKIDRARRISTQMDVDKNLSPSFNVFVSGLRAYVSG</sequence>
<dbReference type="InterPro" id="IPR025455">
    <property type="entry name" value="DUF4276"/>
</dbReference>
<accession>A0A450W7B9</accession>
<evidence type="ECO:0008006" key="2">
    <source>
        <dbReference type="Google" id="ProtNLM"/>
    </source>
</evidence>